<dbReference type="NCBIfam" id="NF040528">
    <property type="entry name" value="SP_0198_lipo"/>
    <property type="match status" value="1"/>
</dbReference>
<dbReference type="EMBL" id="QFAY01000030">
    <property type="protein sequence ID" value="MBP2621997.1"/>
    <property type="molecule type" value="Genomic_DNA"/>
</dbReference>
<reference evidence="4 5" key="1">
    <citation type="submission" date="2018-05" db="EMBL/GenBank/DDBJ databases">
        <title>Draft genome sequence of Streptococcus panodentis CCUG 70867T.</title>
        <authorList>
            <person name="Salva-Serra F."/>
            <person name="Mendez V."/>
            <person name="Jaen-Luchoro D."/>
            <person name="Gonzales-Siles L."/>
            <person name="Karlsson R."/>
            <person name="Engstrom-Jakobsson H."/>
            <person name="Busquets A."/>
            <person name="Gomila M."/>
            <person name="Pineiro-Iglesias B."/>
            <person name="Bennasar-Figueras A."/>
            <person name="Seeger M."/>
            <person name="Moore E."/>
        </authorList>
    </citation>
    <scope>NUCLEOTIDE SEQUENCE [LARGE SCALE GENOMIC DNA]</scope>
    <source>
        <strain evidence="4 5">CCUG 70867</strain>
    </source>
</reference>
<evidence type="ECO:0000256" key="1">
    <source>
        <dbReference type="SAM" id="MobiDB-lite"/>
    </source>
</evidence>
<keyword evidence="5" id="KW-1185">Reference proteome</keyword>
<dbReference type="Gene3D" id="2.40.128.50">
    <property type="match status" value="1"/>
</dbReference>
<evidence type="ECO:0000256" key="2">
    <source>
        <dbReference type="SAM" id="SignalP"/>
    </source>
</evidence>
<evidence type="ECO:0000259" key="3">
    <source>
        <dbReference type="Pfam" id="PF12182"/>
    </source>
</evidence>
<keyword evidence="2" id="KW-0732">Signal</keyword>
<dbReference type="InterPro" id="IPR027279">
    <property type="entry name" value="D_amino_pept/lipop_sf"/>
</dbReference>
<dbReference type="RefSeq" id="WP_209551984.1">
    <property type="nucleotide sequence ID" value="NZ_QFAY01000030.1"/>
</dbReference>
<feature type="chain" id="PRO_5046503560" description="DUF3642 domain-containing protein" evidence="2">
    <location>
        <begin position="28"/>
        <end position="149"/>
    </location>
</feature>
<evidence type="ECO:0000313" key="4">
    <source>
        <dbReference type="EMBL" id="MBP2621997.1"/>
    </source>
</evidence>
<feature type="domain" description="DUF3642" evidence="3">
    <location>
        <begin position="67"/>
        <end position="142"/>
    </location>
</feature>
<accession>A0ABS5AZI7</accession>
<dbReference type="Proteomes" id="UP001519349">
    <property type="component" value="Unassembled WGS sequence"/>
</dbReference>
<comment type="caution">
    <text evidence="4">The sequence shown here is derived from an EMBL/GenBank/DDBJ whole genome shotgun (WGS) entry which is preliminary data.</text>
</comment>
<protein>
    <recommendedName>
        <fullName evidence="3">DUF3642 domain-containing protein</fullName>
    </recommendedName>
</protein>
<proteinExistence type="predicted"/>
<feature type="compositionally biased region" description="Basic and acidic residues" evidence="1">
    <location>
        <begin position="75"/>
        <end position="86"/>
    </location>
</feature>
<dbReference type="Pfam" id="PF12182">
    <property type="entry name" value="DUF3642"/>
    <property type="match status" value="1"/>
</dbReference>
<dbReference type="InterPro" id="IPR020961">
    <property type="entry name" value="DUF3642_lipo"/>
</dbReference>
<feature type="signal peptide" evidence="2">
    <location>
        <begin position="1"/>
        <end position="27"/>
    </location>
</feature>
<sequence length="149" mass="15691">MKLSKKIVAGFLSLSAAVLLAACSSNANQGGDRAQSQSSQPASSSVASSSSSSSSQTASSNASQSGQLDGTYMATDHDGDQHRLEIRGTTGTWTETEVDGEQEVKQVQVDTGKQQLTVGNELKSYRQEGGQLIVDELDDDPDTLTFTKE</sequence>
<dbReference type="PROSITE" id="PS51257">
    <property type="entry name" value="PROKAR_LIPOPROTEIN"/>
    <property type="match status" value="1"/>
</dbReference>
<gene>
    <name evidence="4" type="ORF">DHL47_11860</name>
</gene>
<organism evidence="4 5">
    <name type="scientific">Streptococcus panodentis</name>
    <dbReference type="NCBI Taxonomy" id="1581472"/>
    <lineage>
        <taxon>Bacteria</taxon>
        <taxon>Bacillati</taxon>
        <taxon>Bacillota</taxon>
        <taxon>Bacilli</taxon>
        <taxon>Lactobacillales</taxon>
        <taxon>Streptococcaceae</taxon>
        <taxon>Streptococcus</taxon>
    </lineage>
</organism>
<feature type="region of interest" description="Disordered" evidence="1">
    <location>
        <begin position="27"/>
        <end position="109"/>
    </location>
</feature>
<feature type="compositionally biased region" description="Low complexity" evidence="1">
    <location>
        <begin position="34"/>
        <end position="65"/>
    </location>
</feature>
<evidence type="ECO:0000313" key="5">
    <source>
        <dbReference type="Proteomes" id="UP001519349"/>
    </source>
</evidence>
<name>A0ABS5AZI7_9STRE</name>